<protein>
    <recommendedName>
        <fullName evidence="9">Tripartite ATP-independent periplasmic transporters DctQ component domain-containing protein</fullName>
    </recommendedName>
</protein>
<feature type="transmembrane region" description="Helical" evidence="8">
    <location>
        <begin position="83"/>
        <end position="107"/>
    </location>
</feature>
<dbReference type="Pfam" id="PF04290">
    <property type="entry name" value="DctQ"/>
    <property type="match status" value="1"/>
</dbReference>
<evidence type="ECO:0000256" key="5">
    <source>
        <dbReference type="ARBA" id="ARBA00022692"/>
    </source>
</evidence>
<dbReference type="AlphaFoldDB" id="A0A382M6D1"/>
<keyword evidence="4" id="KW-0997">Cell inner membrane</keyword>
<evidence type="ECO:0000256" key="7">
    <source>
        <dbReference type="ARBA" id="ARBA00023136"/>
    </source>
</evidence>
<evidence type="ECO:0000256" key="6">
    <source>
        <dbReference type="ARBA" id="ARBA00022989"/>
    </source>
</evidence>
<evidence type="ECO:0000256" key="8">
    <source>
        <dbReference type="SAM" id="Phobius"/>
    </source>
</evidence>
<gene>
    <name evidence="10" type="ORF">METZ01_LOCUS295635</name>
</gene>
<feature type="transmembrane region" description="Helical" evidence="8">
    <location>
        <begin position="45"/>
        <end position="62"/>
    </location>
</feature>
<keyword evidence="7 8" id="KW-0472">Membrane</keyword>
<evidence type="ECO:0000256" key="2">
    <source>
        <dbReference type="ARBA" id="ARBA00022448"/>
    </source>
</evidence>
<sequence length="174" mass="20457">MYKFLERRLEEVIAGACVTIMCAMVFFQVVMRYVFSEPVSWSDEIAQYAMLWSVYLSVSWAVRERAHIRVMNFINLFPGKGALGLTIFSDFMWFAFGVFLTWQSILLEISFWENIYESPALGIDQKWPYLCLAFGFGLMTLRLVQVYYRWWKFGEPLLEERTGEAGSEMETPRV</sequence>
<organism evidence="10">
    <name type="scientific">marine metagenome</name>
    <dbReference type="NCBI Taxonomy" id="408172"/>
    <lineage>
        <taxon>unclassified sequences</taxon>
        <taxon>metagenomes</taxon>
        <taxon>ecological metagenomes</taxon>
    </lineage>
</organism>
<dbReference type="PANTHER" id="PTHR35011:SF2">
    <property type="entry name" value="2,3-DIKETO-L-GULONATE TRAP TRANSPORTER SMALL PERMEASE PROTEIN YIAM"/>
    <property type="match status" value="1"/>
</dbReference>
<evidence type="ECO:0000259" key="9">
    <source>
        <dbReference type="Pfam" id="PF04290"/>
    </source>
</evidence>
<dbReference type="EMBL" id="UINC01090651">
    <property type="protein sequence ID" value="SVC42781.1"/>
    <property type="molecule type" value="Genomic_DNA"/>
</dbReference>
<accession>A0A382M6D1</accession>
<keyword evidence="5 8" id="KW-0812">Transmembrane</keyword>
<keyword evidence="2" id="KW-0813">Transport</keyword>
<feature type="transmembrane region" description="Helical" evidence="8">
    <location>
        <begin position="12"/>
        <end position="33"/>
    </location>
</feature>
<dbReference type="InterPro" id="IPR055348">
    <property type="entry name" value="DctQ"/>
</dbReference>
<dbReference type="PANTHER" id="PTHR35011">
    <property type="entry name" value="2,3-DIKETO-L-GULONATE TRAP TRANSPORTER SMALL PERMEASE PROTEIN YIAM"/>
    <property type="match status" value="1"/>
</dbReference>
<dbReference type="GO" id="GO:0005886">
    <property type="term" value="C:plasma membrane"/>
    <property type="evidence" value="ECO:0007669"/>
    <property type="project" value="UniProtKB-SubCell"/>
</dbReference>
<keyword evidence="3" id="KW-1003">Cell membrane</keyword>
<proteinExistence type="predicted"/>
<feature type="domain" description="Tripartite ATP-independent periplasmic transporters DctQ component" evidence="9">
    <location>
        <begin position="21"/>
        <end position="152"/>
    </location>
</feature>
<reference evidence="10" key="1">
    <citation type="submission" date="2018-05" db="EMBL/GenBank/DDBJ databases">
        <authorList>
            <person name="Lanie J.A."/>
            <person name="Ng W.-L."/>
            <person name="Kazmierczak K.M."/>
            <person name="Andrzejewski T.M."/>
            <person name="Davidsen T.M."/>
            <person name="Wayne K.J."/>
            <person name="Tettelin H."/>
            <person name="Glass J.I."/>
            <person name="Rusch D."/>
            <person name="Podicherti R."/>
            <person name="Tsui H.-C.T."/>
            <person name="Winkler M.E."/>
        </authorList>
    </citation>
    <scope>NUCLEOTIDE SEQUENCE</scope>
</reference>
<keyword evidence="6 8" id="KW-1133">Transmembrane helix</keyword>
<evidence type="ECO:0000313" key="10">
    <source>
        <dbReference type="EMBL" id="SVC42781.1"/>
    </source>
</evidence>
<evidence type="ECO:0000256" key="4">
    <source>
        <dbReference type="ARBA" id="ARBA00022519"/>
    </source>
</evidence>
<dbReference type="GO" id="GO:0022857">
    <property type="term" value="F:transmembrane transporter activity"/>
    <property type="evidence" value="ECO:0007669"/>
    <property type="project" value="TreeGrafter"/>
</dbReference>
<comment type="subcellular location">
    <subcellularLocation>
        <location evidence="1">Cell inner membrane</location>
        <topology evidence="1">Multi-pass membrane protein</topology>
    </subcellularLocation>
</comment>
<feature type="transmembrane region" description="Helical" evidence="8">
    <location>
        <begin position="127"/>
        <end position="148"/>
    </location>
</feature>
<evidence type="ECO:0000256" key="3">
    <source>
        <dbReference type="ARBA" id="ARBA00022475"/>
    </source>
</evidence>
<dbReference type="InterPro" id="IPR007387">
    <property type="entry name" value="TRAP_DctQ"/>
</dbReference>
<dbReference type="GO" id="GO:0015740">
    <property type="term" value="P:C4-dicarboxylate transport"/>
    <property type="evidence" value="ECO:0007669"/>
    <property type="project" value="TreeGrafter"/>
</dbReference>
<evidence type="ECO:0000256" key="1">
    <source>
        <dbReference type="ARBA" id="ARBA00004429"/>
    </source>
</evidence>
<name>A0A382M6D1_9ZZZZ</name>